<evidence type="ECO:0000256" key="1">
    <source>
        <dbReference type="ARBA" id="ARBA00008072"/>
    </source>
</evidence>
<reference evidence="4" key="1">
    <citation type="journal article" date="2021" name="Nat. Commun.">
        <title>Genetic determinants of endophytism in the Arabidopsis root mycobiome.</title>
        <authorList>
            <person name="Mesny F."/>
            <person name="Miyauchi S."/>
            <person name="Thiergart T."/>
            <person name="Pickel B."/>
            <person name="Atanasova L."/>
            <person name="Karlsson M."/>
            <person name="Huettel B."/>
            <person name="Barry K.W."/>
            <person name="Haridas S."/>
            <person name="Chen C."/>
            <person name="Bauer D."/>
            <person name="Andreopoulos W."/>
            <person name="Pangilinan J."/>
            <person name="LaButti K."/>
            <person name="Riley R."/>
            <person name="Lipzen A."/>
            <person name="Clum A."/>
            <person name="Drula E."/>
            <person name="Henrissat B."/>
            <person name="Kohler A."/>
            <person name="Grigoriev I.V."/>
            <person name="Martin F.M."/>
            <person name="Hacquard S."/>
        </authorList>
    </citation>
    <scope>NUCLEOTIDE SEQUENCE</scope>
    <source>
        <strain evidence="4">MPI-CAGE-AT-0021</strain>
    </source>
</reference>
<keyword evidence="5" id="KW-1185">Reference proteome</keyword>
<keyword evidence="2" id="KW-0560">Oxidoreductase</keyword>
<dbReference type="PANTHER" id="PTHR45348:SF2">
    <property type="entry name" value="ZINC-TYPE ALCOHOL DEHYDROGENASE-LIKE PROTEIN C2E1P3.01"/>
    <property type="match status" value="1"/>
</dbReference>
<dbReference type="InterPro" id="IPR036291">
    <property type="entry name" value="NAD(P)-bd_dom_sf"/>
</dbReference>
<dbReference type="Gene3D" id="3.40.50.720">
    <property type="entry name" value="NAD(P)-binding Rossmann-like Domain"/>
    <property type="match status" value="1"/>
</dbReference>
<dbReference type="InterPro" id="IPR047122">
    <property type="entry name" value="Trans-enoyl_RdTase-like"/>
</dbReference>
<dbReference type="InterPro" id="IPR020843">
    <property type="entry name" value="ER"/>
</dbReference>
<evidence type="ECO:0000259" key="3">
    <source>
        <dbReference type="SMART" id="SM00829"/>
    </source>
</evidence>
<sequence length="349" mass="37164">MATQSGITIDGPNKPYTVVSDIPRPSPGPGQVLVKCLGVGINPVEPLQQHSGLLINEWPAIIGSDCAAVVTDVGPDCTKLSTGDYVYGCAPLGQNRFTPFQDTFLVDEKVFLKKSSNLSVEDTCTIGVGLLTAGLCLLGGADLKLSEDGTKAPEKDEWIVVLGGTGSVGQFAVQIAHVCGYKVLTSCSPSKASVAKENGATATFNNRGSVDEQLAEIKKITGGNFARIIDSTAYGYEIMVKALETCSTASTKYLTTVDDWSEFNTPTSIKEYRAELGHLCRLDEELGTQVTNDIAGWIPTFETHLAVGTLKPIQYQVADGTGWDSVIQGIQDLEGGKALKKIIVRVKEE</sequence>
<gene>
    <name evidence="4" type="ORF">B0J13DRAFT_595539</name>
</gene>
<name>A0A9P9J3J1_9HYPO</name>
<feature type="domain" description="Enoyl reductase (ER)" evidence="3">
    <location>
        <begin position="11"/>
        <end position="344"/>
    </location>
</feature>
<organism evidence="4 5">
    <name type="scientific">Dactylonectria estremocensis</name>
    <dbReference type="NCBI Taxonomy" id="1079267"/>
    <lineage>
        <taxon>Eukaryota</taxon>
        <taxon>Fungi</taxon>
        <taxon>Dikarya</taxon>
        <taxon>Ascomycota</taxon>
        <taxon>Pezizomycotina</taxon>
        <taxon>Sordariomycetes</taxon>
        <taxon>Hypocreomycetidae</taxon>
        <taxon>Hypocreales</taxon>
        <taxon>Nectriaceae</taxon>
        <taxon>Dactylonectria</taxon>
    </lineage>
</organism>
<accession>A0A9P9J3J1</accession>
<comment type="similarity">
    <text evidence="1">Belongs to the zinc-containing alcohol dehydrogenase family.</text>
</comment>
<proteinExistence type="inferred from homology"/>
<dbReference type="SMART" id="SM00829">
    <property type="entry name" value="PKS_ER"/>
    <property type="match status" value="1"/>
</dbReference>
<evidence type="ECO:0000256" key="2">
    <source>
        <dbReference type="ARBA" id="ARBA00023002"/>
    </source>
</evidence>
<dbReference type="GO" id="GO:0016651">
    <property type="term" value="F:oxidoreductase activity, acting on NAD(P)H"/>
    <property type="evidence" value="ECO:0007669"/>
    <property type="project" value="InterPro"/>
</dbReference>
<dbReference type="OrthoDB" id="10257049at2759"/>
<dbReference type="InterPro" id="IPR013149">
    <property type="entry name" value="ADH-like_C"/>
</dbReference>
<comment type="caution">
    <text evidence="4">The sequence shown here is derived from an EMBL/GenBank/DDBJ whole genome shotgun (WGS) entry which is preliminary data.</text>
</comment>
<dbReference type="EMBL" id="JAGMUU010000009">
    <property type="protein sequence ID" value="KAH7145711.1"/>
    <property type="molecule type" value="Genomic_DNA"/>
</dbReference>
<dbReference type="Pfam" id="PF08240">
    <property type="entry name" value="ADH_N"/>
    <property type="match status" value="1"/>
</dbReference>
<dbReference type="Pfam" id="PF00107">
    <property type="entry name" value="ADH_zinc_N"/>
    <property type="match status" value="1"/>
</dbReference>
<dbReference type="SUPFAM" id="SSF51735">
    <property type="entry name" value="NAD(P)-binding Rossmann-fold domains"/>
    <property type="match status" value="1"/>
</dbReference>
<dbReference type="AlphaFoldDB" id="A0A9P9J3J1"/>
<evidence type="ECO:0000313" key="5">
    <source>
        <dbReference type="Proteomes" id="UP000717696"/>
    </source>
</evidence>
<dbReference type="Proteomes" id="UP000717696">
    <property type="component" value="Unassembled WGS sequence"/>
</dbReference>
<evidence type="ECO:0000313" key="4">
    <source>
        <dbReference type="EMBL" id="KAH7145711.1"/>
    </source>
</evidence>
<protein>
    <submittedName>
        <fullName evidence="4">Chaperonin 10-like protein</fullName>
    </submittedName>
</protein>
<dbReference type="InterPro" id="IPR013154">
    <property type="entry name" value="ADH-like_N"/>
</dbReference>
<dbReference type="InterPro" id="IPR011032">
    <property type="entry name" value="GroES-like_sf"/>
</dbReference>
<dbReference type="SUPFAM" id="SSF50129">
    <property type="entry name" value="GroES-like"/>
    <property type="match status" value="1"/>
</dbReference>
<dbReference type="PANTHER" id="PTHR45348">
    <property type="entry name" value="HYPOTHETICAL OXIDOREDUCTASE (EUROFUNG)"/>
    <property type="match status" value="1"/>
</dbReference>
<dbReference type="Gene3D" id="3.90.180.10">
    <property type="entry name" value="Medium-chain alcohol dehydrogenases, catalytic domain"/>
    <property type="match status" value="1"/>
</dbReference>
<dbReference type="CDD" id="cd08249">
    <property type="entry name" value="enoyl_reductase_like"/>
    <property type="match status" value="1"/>
</dbReference>